<proteinExistence type="inferred from homology"/>
<dbReference type="InterPro" id="IPR015500">
    <property type="entry name" value="Peptidase_S8_subtilisin-rel"/>
</dbReference>
<dbReference type="PROSITE" id="PS00137">
    <property type="entry name" value="SUBTILASE_HIS"/>
    <property type="match status" value="1"/>
</dbReference>
<protein>
    <submittedName>
        <fullName evidence="10">S8 family peptidase</fullName>
    </submittedName>
</protein>
<evidence type="ECO:0000313" key="10">
    <source>
        <dbReference type="EMBL" id="MBH8593881.1"/>
    </source>
</evidence>
<dbReference type="GO" id="GO:0006508">
    <property type="term" value="P:proteolysis"/>
    <property type="evidence" value="ECO:0007669"/>
    <property type="project" value="UniProtKB-KW"/>
</dbReference>
<comment type="caution">
    <text evidence="10">The sequence shown here is derived from an EMBL/GenBank/DDBJ whole genome shotgun (WGS) entry which is preliminary data.</text>
</comment>
<dbReference type="CDD" id="cd07477">
    <property type="entry name" value="Peptidases_S8_Subtilisin_subset"/>
    <property type="match status" value="1"/>
</dbReference>
<organism evidence="10 11">
    <name type="scientific">Thermoactinomyces intermedius</name>
    <dbReference type="NCBI Taxonomy" id="2024"/>
    <lineage>
        <taxon>Bacteria</taxon>
        <taxon>Bacillati</taxon>
        <taxon>Bacillota</taxon>
        <taxon>Bacilli</taxon>
        <taxon>Bacillales</taxon>
        <taxon>Thermoactinomycetaceae</taxon>
        <taxon>Thermoactinomyces</taxon>
    </lineage>
</organism>
<dbReference type="PROSITE" id="PS00138">
    <property type="entry name" value="SUBTILASE_SER"/>
    <property type="match status" value="1"/>
</dbReference>
<dbReference type="InterPro" id="IPR036852">
    <property type="entry name" value="Peptidase_S8/S53_dom_sf"/>
</dbReference>
<evidence type="ECO:0000259" key="9">
    <source>
        <dbReference type="Pfam" id="PF00082"/>
    </source>
</evidence>
<dbReference type="PROSITE" id="PS51892">
    <property type="entry name" value="SUBTILASE"/>
    <property type="match status" value="1"/>
</dbReference>
<evidence type="ECO:0000256" key="8">
    <source>
        <dbReference type="RuleBase" id="RU003355"/>
    </source>
</evidence>
<evidence type="ECO:0000256" key="7">
    <source>
        <dbReference type="PROSITE-ProRule" id="PRU01240"/>
    </source>
</evidence>
<evidence type="ECO:0000256" key="1">
    <source>
        <dbReference type="ARBA" id="ARBA00011073"/>
    </source>
</evidence>
<accession>A0A8I1DEL4</accession>
<dbReference type="InterPro" id="IPR022398">
    <property type="entry name" value="Peptidase_S8_His-AS"/>
</dbReference>
<dbReference type="EMBL" id="JAECVW010000001">
    <property type="protein sequence ID" value="MBH8593881.1"/>
    <property type="molecule type" value="Genomic_DNA"/>
</dbReference>
<reference evidence="10 11" key="1">
    <citation type="submission" date="2020-12" db="EMBL/GenBank/DDBJ databases">
        <title>WGS of Thermoactinomyces spp.</title>
        <authorList>
            <person name="Cheng K."/>
        </authorList>
    </citation>
    <scope>NUCLEOTIDE SEQUENCE [LARGE SCALE GENOMIC DNA]</scope>
    <source>
        <strain evidence="11">CICC 10671\DSM 43846</strain>
    </source>
</reference>
<dbReference type="PANTHER" id="PTHR43806:SF11">
    <property type="entry name" value="CEREVISIN-RELATED"/>
    <property type="match status" value="1"/>
</dbReference>
<evidence type="ECO:0000313" key="11">
    <source>
        <dbReference type="Proteomes" id="UP000633619"/>
    </source>
</evidence>
<feature type="active site" description="Charge relay system" evidence="6 7">
    <location>
        <position position="163"/>
    </location>
</feature>
<name>A0A8I1DEL4_THEIN</name>
<keyword evidence="3" id="KW-0479">Metal-binding</keyword>
<dbReference type="Gene3D" id="3.40.50.200">
    <property type="entry name" value="Peptidase S8/S53 domain"/>
    <property type="match status" value="1"/>
</dbReference>
<dbReference type="InterPro" id="IPR050131">
    <property type="entry name" value="Peptidase_S8_subtilisin-like"/>
</dbReference>
<dbReference type="InterPro" id="IPR000209">
    <property type="entry name" value="Peptidase_S8/S53_dom"/>
</dbReference>
<dbReference type="InterPro" id="IPR034202">
    <property type="entry name" value="Subtilisin_Carlsberg-like"/>
</dbReference>
<dbReference type="GO" id="GO:0046872">
    <property type="term" value="F:metal ion binding"/>
    <property type="evidence" value="ECO:0007669"/>
    <property type="project" value="UniProtKB-KW"/>
</dbReference>
<evidence type="ECO:0000256" key="2">
    <source>
        <dbReference type="ARBA" id="ARBA00022670"/>
    </source>
</evidence>
<gene>
    <name evidence="10" type="ORF">I8U20_00890</name>
</gene>
<dbReference type="Proteomes" id="UP000633619">
    <property type="component" value="Unassembled WGS sequence"/>
</dbReference>
<dbReference type="Pfam" id="PF00082">
    <property type="entry name" value="Peptidase_S8"/>
    <property type="match status" value="1"/>
</dbReference>
<dbReference type="RefSeq" id="WP_181731059.1">
    <property type="nucleotide sequence ID" value="NZ_JACEIR010000001.1"/>
</dbReference>
<feature type="active site" description="Charge relay system" evidence="6 7">
    <location>
        <position position="317"/>
    </location>
</feature>
<dbReference type="InterPro" id="IPR023827">
    <property type="entry name" value="Peptidase_S8_Asp-AS"/>
</dbReference>
<keyword evidence="5 7" id="KW-0720">Serine protease</keyword>
<keyword evidence="4 7" id="KW-0378">Hydrolase</keyword>
<evidence type="ECO:0000256" key="3">
    <source>
        <dbReference type="ARBA" id="ARBA00022723"/>
    </source>
</evidence>
<evidence type="ECO:0000256" key="4">
    <source>
        <dbReference type="ARBA" id="ARBA00022801"/>
    </source>
</evidence>
<evidence type="ECO:0000256" key="5">
    <source>
        <dbReference type="ARBA" id="ARBA00022825"/>
    </source>
</evidence>
<keyword evidence="11" id="KW-1185">Reference proteome</keyword>
<sequence length="377" mass="42308">MEYTNGLLPSSAEKWNARPPQGIRKIFYLRSGHSLDRCLKEMRYSGVRPIRYLSHLGMIIGEYTRPSRSHKLEGIEYWESDIRITITEPYIGTLNTPVKQENLPWGIERIKAHKAWKWSKGRGVRVAVIDTGIADDHPAIRDNYRGGINILSPYHTPKDYNGHGTHVAGIIAGRTAEAGIVGVAPETHIYGVKAFNRKGSANLSDLLSAINWCIENKMHVINMSFGMDKVSESLRHAIQIAHRKGILMVAAAGNQGMSSRIDFPARYPETIAVTSISKNGELSVFSNYSKGVDIAAPGDRILSAWLNHSKREMSGTSMAVPHVTGTISLLLHLNPYLNPEQVRYILTQSAEKHDHLKEIGVLNAYEVLRFYHKIYRY</sequence>
<comment type="similarity">
    <text evidence="1 7 8">Belongs to the peptidase S8 family.</text>
</comment>
<keyword evidence="2 7" id="KW-0645">Protease</keyword>
<dbReference type="GO" id="GO:0004252">
    <property type="term" value="F:serine-type endopeptidase activity"/>
    <property type="evidence" value="ECO:0007669"/>
    <property type="project" value="UniProtKB-UniRule"/>
</dbReference>
<dbReference type="SUPFAM" id="SSF52743">
    <property type="entry name" value="Subtilisin-like"/>
    <property type="match status" value="1"/>
</dbReference>
<evidence type="ECO:0000256" key="6">
    <source>
        <dbReference type="PIRSR" id="PIRSR615500-1"/>
    </source>
</evidence>
<feature type="domain" description="Peptidase S8/S53" evidence="9">
    <location>
        <begin position="121"/>
        <end position="353"/>
    </location>
</feature>
<dbReference type="PROSITE" id="PS00136">
    <property type="entry name" value="SUBTILASE_ASP"/>
    <property type="match status" value="1"/>
</dbReference>
<dbReference type="PANTHER" id="PTHR43806">
    <property type="entry name" value="PEPTIDASE S8"/>
    <property type="match status" value="1"/>
</dbReference>
<feature type="active site" description="Charge relay system" evidence="6 7">
    <location>
        <position position="130"/>
    </location>
</feature>
<dbReference type="InterPro" id="IPR023828">
    <property type="entry name" value="Peptidase_S8_Ser-AS"/>
</dbReference>
<dbReference type="AlphaFoldDB" id="A0A8I1DEL4"/>
<dbReference type="PRINTS" id="PR00723">
    <property type="entry name" value="SUBTILISIN"/>
</dbReference>